<dbReference type="EMBL" id="KF901074">
    <property type="protein sequence ID" value="AIF17178.1"/>
    <property type="molecule type" value="Genomic_DNA"/>
</dbReference>
<accession>A0A075HTH7</accession>
<evidence type="ECO:0000256" key="1">
    <source>
        <dbReference type="ARBA" id="ARBA00010169"/>
    </source>
</evidence>
<protein>
    <submittedName>
        <fullName evidence="2">Periplasmic divalent cation tolerance protein (CutA)</fullName>
    </submittedName>
</protein>
<organism evidence="2">
    <name type="scientific">uncultured marine group II/III euryarchaeote KM3_76_C12</name>
    <dbReference type="NCBI Taxonomy" id="1456506"/>
    <lineage>
        <taxon>Archaea</taxon>
        <taxon>Methanobacteriati</taxon>
        <taxon>Methanobacteriota</taxon>
        <taxon>environmental samples</taxon>
    </lineage>
</organism>
<dbReference type="InterPro" id="IPR015867">
    <property type="entry name" value="N-reg_PII/ATP_PRibTrfase_C"/>
</dbReference>
<dbReference type="SUPFAM" id="SSF54913">
    <property type="entry name" value="GlnB-like"/>
    <property type="match status" value="1"/>
</dbReference>
<evidence type="ECO:0000313" key="2">
    <source>
        <dbReference type="EMBL" id="AIF17178.1"/>
    </source>
</evidence>
<proteinExistence type="inferred from homology"/>
<dbReference type="PANTHER" id="PTHR23419:SF8">
    <property type="entry name" value="FI09726P"/>
    <property type="match status" value="1"/>
</dbReference>
<gene>
    <name evidence="2" type="primary">cutA</name>
</gene>
<dbReference type="GO" id="GO:0010038">
    <property type="term" value="P:response to metal ion"/>
    <property type="evidence" value="ECO:0007669"/>
    <property type="project" value="InterPro"/>
</dbReference>
<name>A0A075HTH7_9EURY</name>
<dbReference type="InterPro" id="IPR011322">
    <property type="entry name" value="N-reg_PII-like_a/b"/>
</dbReference>
<dbReference type="GO" id="GO:0005507">
    <property type="term" value="F:copper ion binding"/>
    <property type="evidence" value="ECO:0007669"/>
    <property type="project" value="TreeGrafter"/>
</dbReference>
<sequence>MEANIIFTTVPNKEVGDQIANYLVKHKLAACVNILPTVTSIYKWKGKVQKEEELLLMIKSIKQLNVASFEAIKNIHPYDTPEIITVEINDGDPAYLNWISTIIE</sequence>
<reference evidence="2" key="1">
    <citation type="journal article" date="2014" name="Genome Biol. Evol.">
        <title>Pangenome evidence for extensive interdomain horizontal transfer affecting lineage core and shell genes in uncultured planktonic thaumarchaeota and euryarchaeota.</title>
        <authorList>
            <person name="Deschamps P."/>
            <person name="Zivanovic Y."/>
            <person name="Moreira D."/>
            <person name="Rodriguez-Valera F."/>
            <person name="Lopez-Garcia P."/>
        </authorList>
    </citation>
    <scope>NUCLEOTIDE SEQUENCE</scope>
</reference>
<dbReference type="InterPro" id="IPR004323">
    <property type="entry name" value="Ion_tolerance_CutA"/>
</dbReference>
<dbReference type="Pfam" id="PF03091">
    <property type="entry name" value="CutA1"/>
    <property type="match status" value="1"/>
</dbReference>
<dbReference type="PANTHER" id="PTHR23419">
    <property type="entry name" value="DIVALENT CATION TOLERANCE CUTA-RELATED"/>
    <property type="match status" value="1"/>
</dbReference>
<dbReference type="Gene3D" id="3.30.70.120">
    <property type="match status" value="1"/>
</dbReference>
<comment type="similarity">
    <text evidence="1">Belongs to the CutA family.</text>
</comment>
<dbReference type="AlphaFoldDB" id="A0A075HTH7"/>